<sequence length="89" mass="10217">MDTKTRPEKVNAKVTTSLETARKNKNKLRELVETAGLTDAQIVHIVMAESMRPCGVRTLKWWLSGDEQKKLQRCPTRAIEALEKGLRRR</sequence>
<dbReference type="EMBL" id="FXUL01000018">
    <property type="protein sequence ID" value="SMP72416.1"/>
    <property type="molecule type" value="Genomic_DNA"/>
</dbReference>
<evidence type="ECO:0000313" key="2">
    <source>
        <dbReference type="Proteomes" id="UP001158049"/>
    </source>
</evidence>
<gene>
    <name evidence="1" type="ORF">SAMN06295970_11821</name>
</gene>
<dbReference type="RefSeq" id="WP_283444075.1">
    <property type="nucleotide sequence ID" value="NZ_FXUL01000018.1"/>
</dbReference>
<keyword evidence="2" id="KW-1185">Reference proteome</keyword>
<reference evidence="1 2" key="1">
    <citation type="submission" date="2017-05" db="EMBL/GenBank/DDBJ databases">
        <authorList>
            <person name="Varghese N."/>
            <person name="Submissions S."/>
        </authorList>
    </citation>
    <scope>NUCLEOTIDE SEQUENCE [LARGE SCALE GENOMIC DNA]</scope>
    <source>
        <strain evidence="1 2">DSM 26001</strain>
    </source>
</reference>
<evidence type="ECO:0000313" key="1">
    <source>
        <dbReference type="EMBL" id="SMP72416.1"/>
    </source>
</evidence>
<comment type="caution">
    <text evidence="1">The sequence shown here is derived from an EMBL/GenBank/DDBJ whole genome shotgun (WGS) entry which is preliminary data.</text>
</comment>
<organism evidence="1 2">
    <name type="scientific">Noviherbaspirillum suwonense</name>
    <dbReference type="NCBI Taxonomy" id="1224511"/>
    <lineage>
        <taxon>Bacteria</taxon>
        <taxon>Pseudomonadati</taxon>
        <taxon>Pseudomonadota</taxon>
        <taxon>Betaproteobacteria</taxon>
        <taxon>Burkholderiales</taxon>
        <taxon>Oxalobacteraceae</taxon>
        <taxon>Noviherbaspirillum</taxon>
    </lineage>
</organism>
<accession>A0ABY1QMA5</accession>
<protein>
    <submittedName>
        <fullName evidence="1">Uncharacterized protein</fullName>
    </submittedName>
</protein>
<proteinExistence type="predicted"/>
<dbReference type="Proteomes" id="UP001158049">
    <property type="component" value="Unassembled WGS sequence"/>
</dbReference>
<name>A0ABY1QMA5_9BURK</name>